<keyword evidence="3" id="KW-1185">Reference proteome</keyword>
<name>A0ABU9VDJ0_9BACI</name>
<evidence type="ECO:0000313" key="3">
    <source>
        <dbReference type="Proteomes" id="UP001418796"/>
    </source>
</evidence>
<gene>
    <name evidence="2" type="ORF">MKY91_02215</name>
</gene>
<dbReference type="EMBL" id="JBCITK010000001">
    <property type="protein sequence ID" value="MEN0641975.1"/>
    <property type="molecule type" value="Genomic_DNA"/>
</dbReference>
<organism evidence="2 3">
    <name type="scientific">Alkalicoccobacillus gibsonii</name>
    <dbReference type="NCBI Taxonomy" id="79881"/>
    <lineage>
        <taxon>Bacteria</taxon>
        <taxon>Bacillati</taxon>
        <taxon>Bacillota</taxon>
        <taxon>Bacilli</taxon>
        <taxon>Bacillales</taxon>
        <taxon>Bacillaceae</taxon>
        <taxon>Alkalicoccobacillus</taxon>
    </lineage>
</organism>
<evidence type="ECO:0008006" key="4">
    <source>
        <dbReference type="Google" id="ProtNLM"/>
    </source>
</evidence>
<feature type="transmembrane region" description="Helical" evidence="1">
    <location>
        <begin position="28"/>
        <end position="50"/>
    </location>
</feature>
<keyword evidence="1" id="KW-1133">Transmembrane helix</keyword>
<keyword evidence="1" id="KW-0472">Membrane</keyword>
<feature type="transmembrane region" description="Helical" evidence="1">
    <location>
        <begin position="6"/>
        <end position="23"/>
    </location>
</feature>
<dbReference type="RefSeq" id="WP_343129140.1">
    <property type="nucleotide sequence ID" value="NZ_JBCITK010000001.1"/>
</dbReference>
<comment type="caution">
    <text evidence="2">The sequence shown here is derived from an EMBL/GenBank/DDBJ whole genome shotgun (WGS) entry which is preliminary data.</text>
</comment>
<accession>A0ABU9VDJ0</accession>
<keyword evidence="1" id="KW-0812">Transmembrane</keyword>
<proteinExistence type="predicted"/>
<evidence type="ECO:0000256" key="1">
    <source>
        <dbReference type="SAM" id="Phobius"/>
    </source>
</evidence>
<sequence>MIGFAALFLLIIMIPLLLGVVLWKRSKIIAFLCALPSILVILVPVGWYVFATNDYFVKTTDLEGETLSGIPLFEPFSYELVEQQLGTYRLGDRVDEDTLFLEFNEAWITTDGKHEISELHVYKVGEQTSRGVAVGDDLEKAKELYGSNYANDFEPCMARWIFYVDRERNMRLEFVYDGDDRIQQIKLAAMK</sequence>
<evidence type="ECO:0000313" key="2">
    <source>
        <dbReference type="EMBL" id="MEN0641975.1"/>
    </source>
</evidence>
<dbReference type="Proteomes" id="UP001418796">
    <property type="component" value="Unassembled WGS sequence"/>
</dbReference>
<protein>
    <recommendedName>
        <fullName evidence="4">DUF5590 domain-containing protein</fullName>
    </recommendedName>
</protein>
<reference evidence="2 3" key="1">
    <citation type="submission" date="2024-03" db="EMBL/GenBank/DDBJ databases">
        <title>Bacilli Hybrid Assemblies.</title>
        <authorList>
            <person name="Kovac J."/>
        </authorList>
    </citation>
    <scope>NUCLEOTIDE SEQUENCE [LARGE SCALE GENOMIC DNA]</scope>
    <source>
        <strain evidence="2 3">FSL R7-0666</strain>
    </source>
</reference>